<dbReference type="Proteomes" id="UP000298030">
    <property type="component" value="Unassembled WGS sequence"/>
</dbReference>
<dbReference type="EMBL" id="QPFP01000087">
    <property type="protein sequence ID" value="TEB22669.1"/>
    <property type="molecule type" value="Genomic_DNA"/>
</dbReference>
<dbReference type="STRING" id="71717.A0A4Y7SN34"/>
<dbReference type="AlphaFoldDB" id="A0A4Y7SN34"/>
<dbReference type="OrthoDB" id="5570127at2759"/>
<keyword evidence="2" id="KW-1185">Reference proteome</keyword>
<protein>
    <submittedName>
        <fullName evidence="1">Uncharacterized protein</fullName>
    </submittedName>
</protein>
<organism evidence="1 2">
    <name type="scientific">Coprinellus micaceus</name>
    <name type="common">Glistening ink-cap mushroom</name>
    <name type="synonym">Coprinus micaceus</name>
    <dbReference type="NCBI Taxonomy" id="71717"/>
    <lineage>
        <taxon>Eukaryota</taxon>
        <taxon>Fungi</taxon>
        <taxon>Dikarya</taxon>
        <taxon>Basidiomycota</taxon>
        <taxon>Agaricomycotina</taxon>
        <taxon>Agaricomycetes</taxon>
        <taxon>Agaricomycetidae</taxon>
        <taxon>Agaricales</taxon>
        <taxon>Agaricineae</taxon>
        <taxon>Psathyrellaceae</taxon>
        <taxon>Coprinellus</taxon>
    </lineage>
</organism>
<name>A0A4Y7SN34_COPMI</name>
<evidence type="ECO:0000313" key="2">
    <source>
        <dbReference type="Proteomes" id="UP000298030"/>
    </source>
</evidence>
<reference evidence="1 2" key="1">
    <citation type="journal article" date="2019" name="Nat. Ecol. Evol.">
        <title>Megaphylogeny resolves global patterns of mushroom evolution.</title>
        <authorList>
            <person name="Varga T."/>
            <person name="Krizsan K."/>
            <person name="Foldi C."/>
            <person name="Dima B."/>
            <person name="Sanchez-Garcia M."/>
            <person name="Sanchez-Ramirez S."/>
            <person name="Szollosi G.J."/>
            <person name="Szarkandi J.G."/>
            <person name="Papp V."/>
            <person name="Albert L."/>
            <person name="Andreopoulos W."/>
            <person name="Angelini C."/>
            <person name="Antonin V."/>
            <person name="Barry K.W."/>
            <person name="Bougher N.L."/>
            <person name="Buchanan P."/>
            <person name="Buyck B."/>
            <person name="Bense V."/>
            <person name="Catcheside P."/>
            <person name="Chovatia M."/>
            <person name="Cooper J."/>
            <person name="Damon W."/>
            <person name="Desjardin D."/>
            <person name="Finy P."/>
            <person name="Geml J."/>
            <person name="Haridas S."/>
            <person name="Hughes K."/>
            <person name="Justo A."/>
            <person name="Karasinski D."/>
            <person name="Kautmanova I."/>
            <person name="Kiss B."/>
            <person name="Kocsube S."/>
            <person name="Kotiranta H."/>
            <person name="LaButti K.M."/>
            <person name="Lechner B.E."/>
            <person name="Liimatainen K."/>
            <person name="Lipzen A."/>
            <person name="Lukacs Z."/>
            <person name="Mihaltcheva S."/>
            <person name="Morgado L.N."/>
            <person name="Niskanen T."/>
            <person name="Noordeloos M.E."/>
            <person name="Ohm R.A."/>
            <person name="Ortiz-Santana B."/>
            <person name="Ovrebo C."/>
            <person name="Racz N."/>
            <person name="Riley R."/>
            <person name="Savchenko A."/>
            <person name="Shiryaev A."/>
            <person name="Soop K."/>
            <person name="Spirin V."/>
            <person name="Szebenyi C."/>
            <person name="Tomsovsky M."/>
            <person name="Tulloss R.E."/>
            <person name="Uehling J."/>
            <person name="Grigoriev I.V."/>
            <person name="Vagvolgyi C."/>
            <person name="Papp T."/>
            <person name="Martin F.M."/>
            <person name="Miettinen O."/>
            <person name="Hibbett D.S."/>
            <person name="Nagy L.G."/>
        </authorList>
    </citation>
    <scope>NUCLEOTIDE SEQUENCE [LARGE SCALE GENOMIC DNA]</scope>
    <source>
        <strain evidence="1 2">FP101781</strain>
    </source>
</reference>
<gene>
    <name evidence="1" type="ORF">FA13DRAFT_1798656</name>
</gene>
<comment type="caution">
    <text evidence="1">The sequence shown here is derived from an EMBL/GenBank/DDBJ whole genome shotgun (WGS) entry which is preliminary data.</text>
</comment>
<sequence length="60" mass="7123">MLSRMVANMPLFIQKEYEDDFIASKPSHSSYLTRLQAWREKPEKQIDARPQYSIPTSRHV</sequence>
<evidence type="ECO:0000313" key="1">
    <source>
        <dbReference type="EMBL" id="TEB22669.1"/>
    </source>
</evidence>
<proteinExistence type="predicted"/>
<accession>A0A4Y7SN34</accession>